<dbReference type="Pfam" id="PF13460">
    <property type="entry name" value="NAD_binding_10"/>
    <property type="match status" value="1"/>
</dbReference>
<evidence type="ECO:0000259" key="1">
    <source>
        <dbReference type="Pfam" id="PF13460"/>
    </source>
</evidence>
<name>A0ABY8TPR3_TETOB</name>
<dbReference type="SUPFAM" id="SSF51735">
    <property type="entry name" value="NAD(P)-binding Rossmann-fold domains"/>
    <property type="match status" value="1"/>
</dbReference>
<reference evidence="2 3" key="1">
    <citation type="submission" date="2023-05" db="EMBL/GenBank/DDBJ databases">
        <title>A 100% complete, gapless, phased diploid assembly of the Scenedesmus obliquus UTEX 3031 genome.</title>
        <authorList>
            <person name="Biondi T.C."/>
            <person name="Hanschen E.R."/>
            <person name="Kwon T."/>
            <person name="Eng W."/>
            <person name="Kruse C.P.S."/>
            <person name="Koehler S.I."/>
            <person name="Kunde Y."/>
            <person name="Gleasner C.D."/>
            <person name="You Mak K.T."/>
            <person name="Polle J."/>
            <person name="Hovde B.T."/>
            <person name="Starkenburg S.R."/>
        </authorList>
    </citation>
    <scope>NUCLEOTIDE SEQUENCE [LARGE SCALE GENOMIC DNA]</scope>
    <source>
        <strain evidence="2 3">DOE0152z</strain>
    </source>
</reference>
<keyword evidence="3" id="KW-1185">Reference proteome</keyword>
<dbReference type="Proteomes" id="UP001244341">
    <property type="component" value="Chromosome 2b"/>
</dbReference>
<evidence type="ECO:0000313" key="2">
    <source>
        <dbReference type="EMBL" id="WIA11107.1"/>
    </source>
</evidence>
<dbReference type="Gene3D" id="3.40.50.720">
    <property type="entry name" value="NAD(P)-binding Rossmann-like Domain"/>
    <property type="match status" value="1"/>
</dbReference>
<dbReference type="PANTHER" id="PTHR47285:SF1">
    <property type="entry name" value="PROTEIN TIC 62, CHLOROPLASTIC"/>
    <property type="match status" value="1"/>
</dbReference>
<proteinExistence type="predicted"/>
<protein>
    <recommendedName>
        <fullName evidence="1">NAD(P)-binding domain-containing protein</fullName>
    </recommendedName>
</protein>
<dbReference type="InterPro" id="IPR044719">
    <property type="entry name" value="TIC62"/>
</dbReference>
<dbReference type="InterPro" id="IPR016040">
    <property type="entry name" value="NAD(P)-bd_dom"/>
</dbReference>
<dbReference type="CDD" id="cd05243">
    <property type="entry name" value="SDR_a5"/>
    <property type="match status" value="1"/>
</dbReference>
<sequence length="314" mass="33066">MLKLGFRNGAVAGTPAAGSAKAPKQFLTTHLVPVTGVRAHARAPFTQQQQQHVTRRNWAAAAASSDEQEPRSGLVGVTGGVGRRCVEALRAKGVACRALVKDAARAANLLPKPTTPANSSSGTSGGPEFDVMTGDVYQYATLPRAFAGCDAVIVASAANDKSDPFGPFKIDYQGTLNLIAAAKRAGVKRFVFVTSIGADDPFNPLNLFWGILFWKKRAEEELQRSGLSYTIVRPGGLKSKLGDGEVAGSIVMEGPDSFGFPPMRRSGAILRSQVADVCVEALVCPAAADKVVEVIAEESAPERSLQQLFEGVAL</sequence>
<organism evidence="2 3">
    <name type="scientific">Tetradesmus obliquus</name>
    <name type="common">Green alga</name>
    <name type="synonym">Acutodesmus obliquus</name>
    <dbReference type="NCBI Taxonomy" id="3088"/>
    <lineage>
        <taxon>Eukaryota</taxon>
        <taxon>Viridiplantae</taxon>
        <taxon>Chlorophyta</taxon>
        <taxon>core chlorophytes</taxon>
        <taxon>Chlorophyceae</taxon>
        <taxon>CS clade</taxon>
        <taxon>Sphaeropleales</taxon>
        <taxon>Scenedesmaceae</taxon>
        <taxon>Tetradesmus</taxon>
    </lineage>
</organism>
<feature type="domain" description="NAD(P)-binding" evidence="1">
    <location>
        <begin position="76"/>
        <end position="283"/>
    </location>
</feature>
<dbReference type="PANTHER" id="PTHR47285">
    <property type="entry name" value="PROTEIN TIC 62, CHLOROPLASTIC"/>
    <property type="match status" value="1"/>
</dbReference>
<accession>A0ABY8TPR3</accession>
<dbReference type="InterPro" id="IPR036291">
    <property type="entry name" value="NAD(P)-bd_dom_sf"/>
</dbReference>
<evidence type="ECO:0000313" key="3">
    <source>
        <dbReference type="Proteomes" id="UP001244341"/>
    </source>
</evidence>
<dbReference type="EMBL" id="CP126209">
    <property type="protein sequence ID" value="WIA11107.1"/>
    <property type="molecule type" value="Genomic_DNA"/>
</dbReference>
<gene>
    <name evidence="2" type="ORF">OEZ85_011251</name>
</gene>